<sequence>MARVTVEDCVDKVPNRFDLVLAAAQRSRQISSGAPLLVERDNDKNPVVALREIAEEKVIAEDLSESVVSGLRKIVESDEPEEVDMSILMSGMETGGEGAPAVPNGTGSAAAQGDASGEEGVAEDGALSGDS</sequence>
<evidence type="ECO:0000256" key="9">
    <source>
        <dbReference type="ARBA" id="ARBA00030998"/>
    </source>
</evidence>
<evidence type="ECO:0000256" key="1">
    <source>
        <dbReference type="ARBA" id="ARBA00006711"/>
    </source>
</evidence>
<evidence type="ECO:0000256" key="2">
    <source>
        <dbReference type="ARBA" id="ARBA00012418"/>
    </source>
</evidence>
<keyword evidence="5 11" id="KW-0808">Transferase</keyword>
<dbReference type="GO" id="GO:0003677">
    <property type="term" value="F:DNA binding"/>
    <property type="evidence" value="ECO:0007669"/>
    <property type="project" value="UniProtKB-UniRule"/>
</dbReference>
<dbReference type="GO" id="GO:0000428">
    <property type="term" value="C:DNA-directed RNA polymerase complex"/>
    <property type="evidence" value="ECO:0007669"/>
    <property type="project" value="UniProtKB-KW"/>
</dbReference>
<evidence type="ECO:0000256" key="6">
    <source>
        <dbReference type="ARBA" id="ARBA00022695"/>
    </source>
</evidence>
<dbReference type="InterPro" id="IPR003716">
    <property type="entry name" value="DNA-dir_RNA_pol_omega"/>
</dbReference>
<dbReference type="Proteomes" id="UP000271227">
    <property type="component" value="Unassembled WGS sequence"/>
</dbReference>
<evidence type="ECO:0000256" key="3">
    <source>
        <dbReference type="ARBA" id="ARBA00013725"/>
    </source>
</evidence>
<evidence type="ECO:0000256" key="10">
    <source>
        <dbReference type="ARBA" id="ARBA00048552"/>
    </source>
</evidence>
<keyword evidence="14" id="KW-1185">Reference proteome</keyword>
<dbReference type="SMART" id="SM01409">
    <property type="entry name" value="RNA_pol_Rpb6"/>
    <property type="match status" value="1"/>
</dbReference>
<reference evidence="13 14" key="1">
    <citation type="submission" date="2018-10" db="EMBL/GenBank/DDBJ databases">
        <title>Genomic Encyclopedia of Archaeal and Bacterial Type Strains, Phase II (KMG-II): from individual species to whole genera.</title>
        <authorList>
            <person name="Goeker M."/>
        </authorList>
    </citation>
    <scope>NUCLEOTIDE SEQUENCE [LARGE SCALE GENOMIC DNA]</scope>
    <source>
        <strain evidence="13 14">DSM 25217</strain>
    </source>
</reference>
<evidence type="ECO:0000256" key="12">
    <source>
        <dbReference type="SAM" id="MobiDB-lite"/>
    </source>
</evidence>
<dbReference type="EC" id="2.7.7.6" evidence="2 11"/>
<dbReference type="InParanoid" id="A0A3M0C5C4"/>
<evidence type="ECO:0000256" key="4">
    <source>
        <dbReference type="ARBA" id="ARBA00022478"/>
    </source>
</evidence>
<keyword evidence="7 11" id="KW-0804">Transcription</keyword>
<feature type="region of interest" description="Disordered" evidence="12">
    <location>
        <begin position="91"/>
        <end position="131"/>
    </location>
</feature>
<dbReference type="HAMAP" id="MF_00366">
    <property type="entry name" value="RNApol_bact_RpoZ"/>
    <property type="match status" value="1"/>
</dbReference>
<gene>
    <name evidence="11" type="primary">rpoZ</name>
    <name evidence="13" type="ORF">BXY39_2694</name>
</gene>
<comment type="subunit">
    <text evidence="11">The RNAP catalytic core consists of 2 alpha, 1 beta, 1 beta' and 1 omega subunit. When a sigma factor is associated with the core the holoenzyme is formed, which can initiate transcription.</text>
</comment>
<evidence type="ECO:0000256" key="5">
    <source>
        <dbReference type="ARBA" id="ARBA00022679"/>
    </source>
</evidence>
<dbReference type="Pfam" id="PF01192">
    <property type="entry name" value="RNA_pol_Rpb6"/>
    <property type="match status" value="1"/>
</dbReference>
<evidence type="ECO:0000313" key="14">
    <source>
        <dbReference type="Proteomes" id="UP000271227"/>
    </source>
</evidence>
<evidence type="ECO:0000256" key="7">
    <source>
        <dbReference type="ARBA" id="ARBA00023163"/>
    </source>
</evidence>
<dbReference type="InterPro" id="IPR006110">
    <property type="entry name" value="Pol_omega/Rpo6/RPB6"/>
</dbReference>
<evidence type="ECO:0000256" key="8">
    <source>
        <dbReference type="ARBA" id="ARBA00029924"/>
    </source>
</evidence>
<dbReference type="GO" id="GO:0003899">
    <property type="term" value="F:DNA-directed RNA polymerase activity"/>
    <property type="evidence" value="ECO:0007669"/>
    <property type="project" value="UniProtKB-UniRule"/>
</dbReference>
<dbReference type="PANTHER" id="PTHR34476">
    <property type="entry name" value="DNA-DIRECTED RNA POLYMERASE SUBUNIT OMEGA"/>
    <property type="match status" value="1"/>
</dbReference>
<comment type="caution">
    <text evidence="13">The sequence shown here is derived from an EMBL/GenBank/DDBJ whole genome shotgun (WGS) entry which is preliminary data.</text>
</comment>
<protein>
    <recommendedName>
        <fullName evidence="3 11">DNA-directed RNA polymerase subunit omega</fullName>
        <shortName evidence="11">RNAP omega subunit</shortName>
        <ecNumber evidence="2 11">2.7.7.6</ecNumber>
    </recommendedName>
    <alternativeName>
        <fullName evidence="9 11">RNA polymerase omega subunit</fullName>
    </alternativeName>
    <alternativeName>
        <fullName evidence="8 11">Transcriptase subunit omega</fullName>
    </alternativeName>
</protein>
<dbReference type="AlphaFoldDB" id="A0A3M0C5C4"/>
<dbReference type="SUPFAM" id="SSF63562">
    <property type="entry name" value="RPB6/omega subunit-like"/>
    <property type="match status" value="1"/>
</dbReference>
<accession>A0A3M0C5C4</accession>
<dbReference type="OrthoDB" id="9796300at2"/>
<keyword evidence="4 11" id="KW-0240">DNA-directed RNA polymerase</keyword>
<name>A0A3M0C5C4_9PROT</name>
<proteinExistence type="inferred from homology"/>
<dbReference type="EMBL" id="REFR01000013">
    <property type="protein sequence ID" value="RMB04432.1"/>
    <property type="molecule type" value="Genomic_DNA"/>
</dbReference>
<evidence type="ECO:0000256" key="11">
    <source>
        <dbReference type="HAMAP-Rule" id="MF_00366"/>
    </source>
</evidence>
<keyword evidence="6 11" id="KW-0548">Nucleotidyltransferase</keyword>
<comment type="catalytic activity">
    <reaction evidence="10 11">
        <text>RNA(n) + a ribonucleoside 5'-triphosphate = RNA(n+1) + diphosphate</text>
        <dbReference type="Rhea" id="RHEA:21248"/>
        <dbReference type="Rhea" id="RHEA-COMP:14527"/>
        <dbReference type="Rhea" id="RHEA-COMP:17342"/>
        <dbReference type="ChEBI" id="CHEBI:33019"/>
        <dbReference type="ChEBI" id="CHEBI:61557"/>
        <dbReference type="ChEBI" id="CHEBI:140395"/>
        <dbReference type="EC" id="2.7.7.6"/>
    </reaction>
</comment>
<dbReference type="RefSeq" id="WP_121939378.1">
    <property type="nucleotide sequence ID" value="NZ_REFR01000013.1"/>
</dbReference>
<dbReference type="FunCoup" id="A0A3M0C5C4">
    <property type="interactions" value="184"/>
</dbReference>
<dbReference type="GO" id="GO:0006351">
    <property type="term" value="P:DNA-templated transcription"/>
    <property type="evidence" value="ECO:0007669"/>
    <property type="project" value="UniProtKB-UniRule"/>
</dbReference>
<comment type="similarity">
    <text evidence="1 11">Belongs to the RNA polymerase subunit omega family.</text>
</comment>
<dbReference type="NCBIfam" id="TIGR00690">
    <property type="entry name" value="rpoZ"/>
    <property type="match status" value="1"/>
</dbReference>
<organism evidence="13 14">
    <name type="scientific">Eilatimonas milleporae</name>
    <dbReference type="NCBI Taxonomy" id="911205"/>
    <lineage>
        <taxon>Bacteria</taxon>
        <taxon>Pseudomonadati</taxon>
        <taxon>Pseudomonadota</taxon>
        <taxon>Alphaproteobacteria</taxon>
        <taxon>Kordiimonadales</taxon>
        <taxon>Kordiimonadaceae</taxon>
        <taxon>Eilatimonas</taxon>
    </lineage>
</organism>
<dbReference type="PANTHER" id="PTHR34476:SF1">
    <property type="entry name" value="DNA-DIRECTED RNA POLYMERASE SUBUNIT OMEGA"/>
    <property type="match status" value="1"/>
</dbReference>
<dbReference type="Gene3D" id="3.90.940.10">
    <property type="match status" value="1"/>
</dbReference>
<comment type="function">
    <text evidence="11">Promotes RNA polymerase assembly. Latches the N- and C-terminal regions of the beta' subunit thereby facilitating its interaction with the beta and alpha subunits.</text>
</comment>
<dbReference type="InterPro" id="IPR036161">
    <property type="entry name" value="RPB6/omega-like_sf"/>
</dbReference>
<evidence type="ECO:0000313" key="13">
    <source>
        <dbReference type="EMBL" id="RMB04432.1"/>
    </source>
</evidence>